<keyword evidence="4" id="KW-0863">Zinc-finger</keyword>
<sequence>MTQIPTCLATEDFDIDALNAAINASTNMPALLQDSATKGPTSDRLPQTGDNPTDGTKKSEDSVCRHWFTHLEVPGTHHELPDRASRATVVDERYRQNLSERLQYRVPSDPLPSTDFLNMCIQMYFARFNPIFPVVHVPTFRPSTENALLLLSIFSVGGLFLGSRNGIACGTRIFETLKKAILASWESYITKGEPEIRSMSQAALIGQVFGYLSGVSMPTSVTRSPPSDVGKKPRHLLLIQVFHVDPNKRVLRSHQSTHEIETENIECDPEEAWNNWAVQEEQRRLDYPSLH</sequence>
<evidence type="ECO:0000256" key="2">
    <source>
        <dbReference type="ARBA" id="ARBA00022723"/>
    </source>
</evidence>
<feature type="region of interest" description="Disordered" evidence="9">
    <location>
        <begin position="32"/>
        <end position="60"/>
    </location>
</feature>
<organism evidence="11 12">
    <name type="scientific">Aspergillus brasiliensis (strain CBS 101740 / IMI 381727 / IBT 21946)</name>
    <dbReference type="NCBI Taxonomy" id="767769"/>
    <lineage>
        <taxon>Eukaryota</taxon>
        <taxon>Fungi</taxon>
        <taxon>Dikarya</taxon>
        <taxon>Ascomycota</taxon>
        <taxon>Pezizomycotina</taxon>
        <taxon>Eurotiomycetes</taxon>
        <taxon>Eurotiomycetidae</taxon>
        <taxon>Eurotiales</taxon>
        <taxon>Aspergillaceae</taxon>
        <taxon>Aspergillus</taxon>
        <taxon>Aspergillus subgen. Circumdati</taxon>
    </lineage>
</organism>
<evidence type="ECO:0000259" key="10">
    <source>
        <dbReference type="Pfam" id="PF04082"/>
    </source>
</evidence>
<keyword evidence="8" id="KW-0539">Nucleus</keyword>
<evidence type="ECO:0000256" key="3">
    <source>
        <dbReference type="ARBA" id="ARBA00022737"/>
    </source>
</evidence>
<keyword evidence="3" id="KW-0677">Repeat</keyword>
<dbReference type="InterPro" id="IPR051059">
    <property type="entry name" value="VerF-like"/>
</dbReference>
<dbReference type="PANTHER" id="PTHR40626:SF11">
    <property type="entry name" value="ZINC FINGER PROTEIN YPR022C"/>
    <property type="match status" value="1"/>
</dbReference>
<dbReference type="STRING" id="767769.A0A1L9U2T7"/>
<dbReference type="OrthoDB" id="10018191at2759"/>
<keyword evidence="12" id="KW-1185">Reference proteome</keyword>
<evidence type="ECO:0000256" key="6">
    <source>
        <dbReference type="ARBA" id="ARBA00023015"/>
    </source>
</evidence>
<dbReference type="AlphaFoldDB" id="A0A1L9U2T7"/>
<evidence type="ECO:0000256" key="4">
    <source>
        <dbReference type="ARBA" id="ARBA00022771"/>
    </source>
</evidence>
<protein>
    <recommendedName>
        <fullName evidence="10">Xylanolytic transcriptional activator regulatory domain-containing protein</fullName>
    </recommendedName>
</protein>
<evidence type="ECO:0000256" key="8">
    <source>
        <dbReference type="ARBA" id="ARBA00023242"/>
    </source>
</evidence>
<name>A0A1L9U2T7_ASPBC</name>
<proteinExistence type="predicted"/>
<dbReference type="EMBL" id="KV878703">
    <property type="protein sequence ID" value="OJJ66006.1"/>
    <property type="molecule type" value="Genomic_DNA"/>
</dbReference>
<keyword evidence="2" id="KW-0479">Metal-binding</keyword>
<dbReference type="GeneID" id="93574033"/>
<dbReference type="Pfam" id="PF04082">
    <property type="entry name" value="Fungal_trans"/>
    <property type="match status" value="1"/>
</dbReference>
<dbReference type="PANTHER" id="PTHR40626">
    <property type="entry name" value="MIP31509P"/>
    <property type="match status" value="1"/>
</dbReference>
<dbReference type="GO" id="GO:0008270">
    <property type="term" value="F:zinc ion binding"/>
    <property type="evidence" value="ECO:0007669"/>
    <property type="project" value="UniProtKB-KW"/>
</dbReference>
<dbReference type="VEuPathDB" id="FungiDB:ASPBRDRAFT_201396"/>
<dbReference type="GO" id="GO:0000978">
    <property type="term" value="F:RNA polymerase II cis-regulatory region sequence-specific DNA binding"/>
    <property type="evidence" value="ECO:0007669"/>
    <property type="project" value="InterPro"/>
</dbReference>
<dbReference type="GO" id="GO:0005634">
    <property type="term" value="C:nucleus"/>
    <property type="evidence" value="ECO:0007669"/>
    <property type="project" value="UniProtKB-SubCell"/>
</dbReference>
<dbReference type="InterPro" id="IPR007219">
    <property type="entry name" value="XnlR_reg_dom"/>
</dbReference>
<evidence type="ECO:0000256" key="5">
    <source>
        <dbReference type="ARBA" id="ARBA00022833"/>
    </source>
</evidence>
<feature type="domain" description="Xylanolytic transcriptional activator regulatory" evidence="10">
    <location>
        <begin position="121"/>
        <end position="202"/>
    </location>
</feature>
<dbReference type="Proteomes" id="UP000184499">
    <property type="component" value="Unassembled WGS sequence"/>
</dbReference>
<dbReference type="GO" id="GO:0000785">
    <property type="term" value="C:chromatin"/>
    <property type="evidence" value="ECO:0007669"/>
    <property type="project" value="TreeGrafter"/>
</dbReference>
<dbReference type="RefSeq" id="XP_067473256.1">
    <property type="nucleotide sequence ID" value="XM_067621545.1"/>
</dbReference>
<reference evidence="12" key="1">
    <citation type="journal article" date="2017" name="Genome Biol.">
        <title>Comparative genomics reveals high biological diversity and specific adaptations in the industrially and medically important fungal genus Aspergillus.</title>
        <authorList>
            <person name="de Vries R.P."/>
            <person name="Riley R."/>
            <person name="Wiebenga A."/>
            <person name="Aguilar-Osorio G."/>
            <person name="Amillis S."/>
            <person name="Uchima C.A."/>
            <person name="Anderluh G."/>
            <person name="Asadollahi M."/>
            <person name="Askin M."/>
            <person name="Barry K."/>
            <person name="Battaglia E."/>
            <person name="Bayram O."/>
            <person name="Benocci T."/>
            <person name="Braus-Stromeyer S.A."/>
            <person name="Caldana C."/>
            <person name="Canovas D."/>
            <person name="Cerqueira G.C."/>
            <person name="Chen F."/>
            <person name="Chen W."/>
            <person name="Choi C."/>
            <person name="Clum A."/>
            <person name="Dos Santos R.A."/>
            <person name="Damasio A.R."/>
            <person name="Diallinas G."/>
            <person name="Emri T."/>
            <person name="Fekete E."/>
            <person name="Flipphi M."/>
            <person name="Freyberg S."/>
            <person name="Gallo A."/>
            <person name="Gournas C."/>
            <person name="Habgood R."/>
            <person name="Hainaut M."/>
            <person name="Harispe M.L."/>
            <person name="Henrissat B."/>
            <person name="Hilden K.S."/>
            <person name="Hope R."/>
            <person name="Hossain A."/>
            <person name="Karabika E."/>
            <person name="Karaffa L."/>
            <person name="Karanyi Z."/>
            <person name="Krasevec N."/>
            <person name="Kuo A."/>
            <person name="Kusch H."/>
            <person name="LaButti K."/>
            <person name="Lagendijk E.L."/>
            <person name="Lapidus A."/>
            <person name="Levasseur A."/>
            <person name="Lindquist E."/>
            <person name="Lipzen A."/>
            <person name="Logrieco A.F."/>
            <person name="MacCabe A."/>
            <person name="Maekelae M.R."/>
            <person name="Malavazi I."/>
            <person name="Melin P."/>
            <person name="Meyer V."/>
            <person name="Mielnichuk N."/>
            <person name="Miskei M."/>
            <person name="Molnar A.P."/>
            <person name="Mule G."/>
            <person name="Ngan C.Y."/>
            <person name="Orejas M."/>
            <person name="Orosz E."/>
            <person name="Ouedraogo J.P."/>
            <person name="Overkamp K.M."/>
            <person name="Park H.-S."/>
            <person name="Perrone G."/>
            <person name="Piumi F."/>
            <person name="Punt P.J."/>
            <person name="Ram A.F."/>
            <person name="Ramon A."/>
            <person name="Rauscher S."/>
            <person name="Record E."/>
            <person name="Riano-Pachon D.M."/>
            <person name="Robert V."/>
            <person name="Roehrig J."/>
            <person name="Ruller R."/>
            <person name="Salamov A."/>
            <person name="Salih N.S."/>
            <person name="Samson R.A."/>
            <person name="Sandor E."/>
            <person name="Sanguinetti M."/>
            <person name="Schuetze T."/>
            <person name="Sepcic K."/>
            <person name="Shelest E."/>
            <person name="Sherlock G."/>
            <person name="Sophianopoulou V."/>
            <person name="Squina F.M."/>
            <person name="Sun H."/>
            <person name="Susca A."/>
            <person name="Todd R.B."/>
            <person name="Tsang A."/>
            <person name="Unkles S.E."/>
            <person name="van de Wiele N."/>
            <person name="van Rossen-Uffink D."/>
            <person name="Oliveira J.V."/>
            <person name="Vesth T.C."/>
            <person name="Visser J."/>
            <person name="Yu J.-H."/>
            <person name="Zhou M."/>
            <person name="Andersen M.R."/>
            <person name="Archer D.B."/>
            <person name="Baker S.E."/>
            <person name="Benoit I."/>
            <person name="Brakhage A.A."/>
            <person name="Braus G.H."/>
            <person name="Fischer R."/>
            <person name="Frisvad J.C."/>
            <person name="Goldman G.H."/>
            <person name="Houbraken J."/>
            <person name="Oakley B."/>
            <person name="Pocsi I."/>
            <person name="Scazzocchio C."/>
            <person name="Seiboth B."/>
            <person name="vanKuyk P.A."/>
            <person name="Wortman J."/>
            <person name="Dyer P.S."/>
            <person name="Grigoriev I.V."/>
        </authorList>
    </citation>
    <scope>NUCLEOTIDE SEQUENCE [LARGE SCALE GENOMIC DNA]</scope>
    <source>
        <strain evidence="12">CBS 101740 / IMI 381727 / IBT 21946</strain>
    </source>
</reference>
<dbReference type="GO" id="GO:0006351">
    <property type="term" value="P:DNA-templated transcription"/>
    <property type="evidence" value="ECO:0007669"/>
    <property type="project" value="InterPro"/>
</dbReference>
<gene>
    <name evidence="11" type="ORF">ASPBRDRAFT_201396</name>
</gene>
<feature type="compositionally biased region" description="Polar residues" evidence="9">
    <location>
        <begin position="32"/>
        <end position="54"/>
    </location>
</feature>
<keyword evidence="5" id="KW-0862">Zinc</keyword>
<evidence type="ECO:0000256" key="7">
    <source>
        <dbReference type="ARBA" id="ARBA00023163"/>
    </source>
</evidence>
<accession>A0A1L9U2T7</accession>
<evidence type="ECO:0000256" key="1">
    <source>
        <dbReference type="ARBA" id="ARBA00004123"/>
    </source>
</evidence>
<dbReference type="GO" id="GO:0000981">
    <property type="term" value="F:DNA-binding transcription factor activity, RNA polymerase II-specific"/>
    <property type="evidence" value="ECO:0007669"/>
    <property type="project" value="InterPro"/>
</dbReference>
<evidence type="ECO:0000313" key="12">
    <source>
        <dbReference type="Proteomes" id="UP000184499"/>
    </source>
</evidence>
<dbReference type="CDD" id="cd12148">
    <property type="entry name" value="fungal_TF_MHR"/>
    <property type="match status" value="1"/>
</dbReference>
<evidence type="ECO:0000256" key="9">
    <source>
        <dbReference type="SAM" id="MobiDB-lite"/>
    </source>
</evidence>
<keyword evidence="6" id="KW-0805">Transcription regulation</keyword>
<evidence type="ECO:0000313" key="11">
    <source>
        <dbReference type="EMBL" id="OJJ66006.1"/>
    </source>
</evidence>
<keyword evidence="7" id="KW-0804">Transcription</keyword>
<comment type="subcellular location">
    <subcellularLocation>
        <location evidence="1">Nucleus</location>
    </subcellularLocation>
</comment>